<dbReference type="Pfam" id="PF00480">
    <property type="entry name" value="ROK"/>
    <property type="match status" value="1"/>
</dbReference>
<accession>R3U1A3</accession>
<dbReference type="SUPFAM" id="SSF53067">
    <property type="entry name" value="Actin-like ATPase domain"/>
    <property type="match status" value="1"/>
</dbReference>
<protein>
    <recommendedName>
        <fullName evidence="4">ROK family protein</fullName>
    </recommendedName>
</protein>
<dbReference type="PANTHER" id="PTHR18964:SF170">
    <property type="entry name" value="SUGAR KINASE"/>
    <property type="match status" value="1"/>
</dbReference>
<dbReference type="AlphaFoldDB" id="R3U1A3"/>
<comment type="similarity">
    <text evidence="1">Belongs to the ROK (NagC/XylR) family.</text>
</comment>
<evidence type="ECO:0000313" key="2">
    <source>
        <dbReference type="EMBL" id="EOL47644.1"/>
    </source>
</evidence>
<dbReference type="HOGENOM" id="CLU_036604_0_2_9"/>
<dbReference type="eggNOG" id="COG1940">
    <property type="taxonomic scope" value="Bacteria"/>
</dbReference>
<dbReference type="InterPro" id="IPR000600">
    <property type="entry name" value="ROK"/>
</dbReference>
<dbReference type="PATRIC" id="fig|1158610.3.peg.623"/>
<organism evidence="2 3">
    <name type="scientific">Enterococcus phoeniculicola ATCC BAA-412</name>
    <dbReference type="NCBI Taxonomy" id="1158610"/>
    <lineage>
        <taxon>Bacteria</taxon>
        <taxon>Bacillati</taxon>
        <taxon>Bacillota</taxon>
        <taxon>Bacilli</taxon>
        <taxon>Lactobacillales</taxon>
        <taxon>Enterococcaceae</taxon>
        <taxon>Enterococcus</taxon>
    </lineage>
</organism>
<dbReference type="STRING" id="154621.RV11_GL000448"/>
<evidence type="ECO:0000256" key="1">
    <source>
        <dbReference type="ARBA" id="ARBA00006479"/>
    </source>
</evidence>
<dbReference type="OrthoDB" id="9795247at2"/>
<evidence type="ECO:0008006" key="4">
    <source>
        <dbReference type="Google" id="ProtNLM"/>
    </source>
</evidence>
<comment type="caution">
    <text evidence="2">The sequence shown here is derived from an EMBL/GenBank/DDBJ whole genome shotgun (WGS) entry which is preliminary data.</text>
</comment>
<sequence>MVCLTIDLGESYLKTAIYTQITKQLIEKEQFDSPDTWDKMKRLLDACIKTYIESYDISAISFSLPGTIHQETGKIEGLQSLEYLEEIDFRETFTSTYELPVFVESRVRCAGAAEISLGMKDEHVNALVLLVDEGISGAIYYEGNNYTGMHQRAGDFGKILLDGKRDLNELCSPVAMAKRYSKDRNQEFTAKEIFQRAEDGETEAISFYEELFYYIALAIYNFQYSFDPEWIILSGEITQEEKIFEPINRKLMEIVNENKKGAIIPQIRLAHFQSDASLIGAGVLATK</sequence>
<gene>
    <name evidence="2" type="ORF">UC3_00647</name>
</gene>
<dbReference type="PANTHER" id="PTHR18964">
    <property type="entry name" value="ROK (REPRESSOR, ORF, KINASE) FAMILY"/>
    <property type="match status" value="1"/>
</dbReference>
<proteinExistence type="inferred from homology"/>
<dbReference type="Proteomes" id="UP000013785">
    <property type="component" value="Unassembled WGS sequence"/>
</dbReference>
<evidence type="ECO:0000313" key="3">
    <source>
        <dbReference type="Proteomes" id="UP000013785"/>
    </source>
</evidence>
<keyword evidence="3" id="KW-1185">Reference proteome</keyword>
<dbReference type="InterPro" id="IPR043129">
    <property type="entry name" value="ATPase_NBD"/>
</dbReference>
<dbReference type="RefSeq" id="WP_010767320.1">
    <property type="nucleotide sequence ID" value="NZ_ASWE01000004.1"/>
</dbReference>
<reference evidence="2 3" key="1">
    <citation type="submission" date="2013-02" db="EMBL/GenBank/DDBJ databases">
        <title>The Genome Sequence of Enterococcus phoeniculicola BAA-412.</title>
        <authorList>
            <consortium name="The Broad Institute Genome Sequencing Platform"/>
            <consortium name="The Broad Institute Genome Sequencing Center for Infectious Disease"/>
            <person name="Earl A.M."/>
            <person name="Gilmore M.S."/>
            <person name="Lebreton F."/>
            <person name="Walker B."/>
            <person name="Young S.K."/>
            <person name="Zeng Q."/>
            <person name="Gargeya S."/>
            <person name="Fitzgerald M."/>
            <person name="Haas B."/>
            <person name="Abouelleil A."/>
            <person name="Alvarado L."/>
            <person name="Arachchi H.M."/>
            <person name="Berlin A.M."/>
            <person name="Chapman S.B."/>
            <person name="Dewar J."/>
            <person name="Goldberg J."/>
            <person name="Griggs A."/>
            <person name="Gujja S."/>
            <person name="Hansen M."/>
            <person name="Howarth C."/>
            <person name="Imamovic A."/>
            <person name="Larimer J."/>
            <person name="McCowan C."/>
            <person name="Murphy C."/>
            <person name="Neiman D."/>
            <person name="Pearson M."/>
            <person name="Priest M."/>
            <person name="Roberts A."/>
            <person name="Saif S."/>
            <person name="Shea T."/>
            <person name="Sisk P."/>
            <person name="Sykes S."/>
            <person name="Wortman J."/>
            <person name="Nusbaum C."/>
            <person name="Birren B."/>
        </authorList>
    </citation>
    <scope>NUCLEOTIDE SEQUENCE [LARGE SCALE GENOMIC DNA]</scope>
    <source>
        <strain evidence="2 3">ATCC BAA-412</strain>
    </source>
</reference>
<name>R3U1A3_9ENTE</name>
<dbReference type="EMBL" id="AJAT01000008">
    <property type="protein sequence ID" value="EOL47644.1"/>
    <property type="molecule type" value="Genomic_DNA"/>
</dbReference>
<dbReference type="Gene3D" id="3.30.420.40">
    <property type="match status" value="2"/>
</dbReference>